<gene>
    <name evidence="5" type="ORF">PEVE_00037526</name>
</gene>
<dbReference type="PROSITE" id="PS50097">
    <property type="entry name" value="BTB"/>
    <property type="match status" value="1"/>
</dbReference>
<dbReference type="PIRSF" id="PIRSF037037">
    <property type="entry name" value="Kelch-like_protein_gigaxonin"/>
    <property type="match status" value="1"/>
</dbReference>
<keyword evidence="1" id="KW-0880">Kelch repeat</keyword>
<sequence>MAAVSERVSEPMTTDHSQHRQQLTDRLEILRNNERFCDVIVEVKGKEFKAHKAVLAAASPFFLTLLESNMRESSEHLIKIELEDATASIVEDVLKYIYTGNVSVTEESAHNLIATADYLFLPGLKSLACDFLKGILATENCVFNYYFAERYQCVNLKEECRELIKSNFSAVMETDDFLNLDAKQVLEWVSSDDITVSAEEEVFRGIVKWVHQSKSEREKEFSDLLQHIRLGSLDHNFLFNELVKEELITANNDCLNFVLSSLESIFSPTLQRRIKSRSCLQTQLSGIFVCGGRKALCYRPSENIWYQLPNMLMEHQNHAAMQCRDKVYIFSTRNQSGADFYMPSTNTWGAFQIQCASHVEKFCSLFTLHENMTLYALTEESFSRGNILLYDPVKCEWRVIGIRPNKVNWCGSCGVADGYHLYMIGGCDSYYFGGNSGATTVLRIDIHAEKGNCEEVAPMNEGRYNAFGTAMNGKIYVAGGKQRSLVLNTCEMYDPATNEWQMMPSLDVLRYSSSMVCFQGSLYVIGGFNNRSRELSVEMFDTSTNKWIKRSTIPIKNEDEEEKKKNWHYKACFATVHKDVLKNQEKIS</sequence>
<protein>
    <recommendedName>
        <fullName evidence="4">BTB domain-containing protein</fullName>
    </recommendedName>
</protein>
<dbReference type="SMART" id="SM00612">
    <property type="entry name" value="Kelch"/>
    <property type="match status" value="4"/>
</dbReference>
<accession>A0ABN8T3R1</accession>
<dbReference type="PANTHER" id="PTHR24412:SF441">
    <property type="entry name" value="KELCH-LIKE PROTEIN 28"/>
    <property type="match status" value="1"/>
</dbReference>
<dbReference type="SUPFAM" id="SSF50965">
    <property type="entry name" value="Galactose oxidase, central domain"/>
    <property type="match status" value="1"/>
</dbReference>
<keyword evidence="6" id="KW-1185">Reference proteome</keyword>
<dbReference type="InterPro" id="IPR006652">
    <property type="entry name" value="Kelch_1"/>
</dbReference>
<dbReference type="Proteomes" id="UP001159427">
    <property type="component" value="Unassembled WGS sequence"/>
</dbReference>
<dbReference type="SMART" id="SM00875">
    <property type="entry name" value="BACK"/>
    <property type="match status" value="1"/>
</dbReference>
<reference evidence="5 6" key="1">
    <citation type="submission" date="2022-05" db="EMBL/GenBank/DDBJ databases">
        <authorList>
            <consortium name="Genoscope - CEA"/>
            <person name="William W."/>
        </authorList>
    </citation>
    <scope>NUCLEOTIDE SEQUENCE [LARGE SCALE GENOMIC DNA]</scope>
</reference>
<dbReference type="InterPro" id="IPR000210">
    <property type="entry name" value="BTB/POZ_dom"/>
</dbReference>
<keyword evidence="2" id="KW-0677">Repeat</keyword>
<feature type="domain" description="BTB" evidence="4">
    <location>
        <begin position="37"/>
        <end position="106"/>
    </location>
</feature>
<evidence type="ECO:0000259" key="4">
    <source>
        <dbReference type="PROSITE" id="PS50097"/>
    </source>
</evidence>
<dbReference type="Gene3D" id="3.30.710.10">
    <property type="entry name" value="Potassium Channel Kv1.1, Chain A"/>
    <property type="match status" value="1"/>
</dbReference>
<dbReference type="InterPro" id="IPR011043">
    <property type="entry name" value="Gal_Oxase/kelch_b-propeller"/>
</dbReference>
<feature type="region of interest" description="Disordered" evidence="3">
    <location>
        <begin position="1"/>
        <end position="21"/>
    </location>
</feature>
<dbReference type="Pfam" id="PF00651">
    <property type="entry name" value="BTB"/>
    <property type="match status" value="1"/>
</dbReference>
<dbReference type="Gene3D" id="1.25.40.420">
    <property type="match status" value="1"/>
</dbReference>
<evidence type="ECO:0000256" key="1">
    <source>
        <dbReference type="ARBA" id="ARBA00022441"/>
    </source>
</evidence>
<dbReference type="Gene3D" id="2.120.10.80">
    <property type="entry name" value="Kelch-type beta propeller"/>
    <property type="match status" value="1"/>
</dbReference>
<dbReference type="CDD" id="cd18186">
    <property type="entry name" value="BTB_POZ_ZBTB_KLHL-like"/>
    <property type="match status" value="1"/>
</dbReference>
<dbReference type="Pfam" id="PF07707">
    <property type="entry name" value="BACK"/>
    <property type="match status" value="1"/>
</dbReference>
<name>A0ABN8T3R1_9CNID</name>
<evidence type="ECO:0000313" key="5">
    <source>
        <dbReference type="EMBL" id="CAH3198936.1"/>
    </source>
</evidence>
<dbReference type="InterPro" id="IPR011705">
    <property type="entry name" value="BACK"/>
</dbReference>
<dbReference type="PANTHER" id="PTHR24412">
    <property type="entry name" value="KELCH PROTEIN"/>
    <property type="match status" value="1"/>
</dbReference>
<evidence type="ECO:0000313" key="6">
    <source>
        <dbReference type="Proteomes" id="UP001159427"/>
    </source>
</evidence>
<dbReference type="SUPFAM" id="SSF117281">
    <property type="entry name" value="Kelch motif"/>
    <property type="match status" value="1"/>
</dbReference>
<evidence type="ECO:0000256" key="2">
    <source>
        <dbReference type="ARBA" id="ARBA00022737"/>
    </source>
</evidence>
<comment type="caution">
    <text evidence="5">The sequence shown here is derived from an EMBL/GenBank/DDBJ whole genome shotgun (WGS) entry which is preliminary data.</text>
</comment>
<dbReference type="InterPro" id="IPR011333">
    <property type="entry name" value="SKP1/BTB/POZ_sf"/>
</dbReference>
<organism evidence="5 6">
    <name type="scientific">Porites evermanni</name>
    <dbReference type="NCBI Taxonomy" id="104178"/>
    <lineage>
        <taxon>Eukaryota</taxon>
        <taxon>Metazoa</taxon>
        <taxon>Cnidaria</taxon>
        <taxon>Anthozoa</taxon>
        <taxon>Hexacorallia</taxon>
        <taxon>Scleractinia</taxon>
        <taxon>Fungiina</taxon>
        <taxon>Poritidae</taxon>
        <taxon>Porites</taxon>
    </lineage>
</organism>
<evidence type="ECO:0000256" key="3">
    <source>
        <dbReference type="SAM" id="MobiDB-lite"/>
    </source>
</evidence>
<proteinExistence type="predicted"/>
<dbReference type="InterPro" id="IPR017096">
    <property type="entry name" value="BTB-kelch_protein"/>
</dbReference>
<dbReference type="InterPro" id="IPR015915">
    <property type="entry name" value="Kelch-typ_b-propeller"/>
</dbReference>
<dbReference type="EMBL" id="CALNXI010006174">
    <property type="protein sequence ID" value="CAH3198936.1"/>
    <property type="molecule type" value="Genomic_DNA"/>
</dbReference>
<dbReference type="SMART" id="SM00225">
    <property type="entry name" value="BTB"/>
    <property type="match status" value="1"/>
</dbReference>
<dbReference type="SUPFAM" id="SSF54695">
    <property type="entry name" value="POZ domain"/>
    <property type="match status" value="1"/>
</dbReference>
<dbReference type="Pfam" id="PF01344">
    <property type="entry name" value="Kelch_1"/>
    <property type="match status" value="2"/>
</dbReference>